<protein>
    <submittedName>
        <fullName evidence="2">Uncharacterized protein</fullName>
    </submittedName>
</protein>
<reference evidence="2" key="1">
    <citation type="submission" date="2018-04" db="EMBL/GenBank/DDBJ databases">
        <title>Transcriptome assembly of Sipha flava.</title>
        <authorList>
            <person name="Scully E.D."/>
            <person name="Geib S.M."/>
            <person name="Palmer N.A."/>
            <person name="Koch K."/>
            <person name="Bradshaw J."/>
            <person name="Heng-Moss T."/>
            <person name="Sarath G."/>
        </authorList>
    </citation>
    <scope>NUCLEOTIDE SEQUENCE</scope>
</reference>
<feature type="region of interest" description="Disordered" evidence="1">
    <location>
        <begin position="76"/>
        <end position="99"/>
    </location>
</feature>
<dbReference type="EMBL" id="GGMS01012637">
    <property type="protein sequence ID" value="MBY81840.1"/>
    <property type="molecule type" value="Transcribed_RNA"/>
</dbReference>
<evidence type="ECO:0000313" key="2">
    <source>
        <dbReference type="EMBL" id="MBY81840.1"/>
    </source>
</evidence>
<accession>A0A2S2QWF1</accession>
<dbReference type="AlphaFoldDB" id="A0A2S2QWF1"/>
<sequence>MGFSRQRGRHPGVTGLRGGSVNADGRTGVRAGFDDSVRWVTARGRRVPVAVKAAVVGAEGGVLARCYIDLVRAAAPGGGSSGGGGDGSGGTRGRIGMLW</sequence>
<organism evidence="2">
    <name type="scientific">Sipha flava</name>
    <name type="common">yellow sugarcane aphid</name>
    <dbReference type="NCBI Taxonomy" id="143950"/>
    <lineage>
        <taxon>Eukaryota</taxon>
        <taxon>Metazoa</taxon>
        <taxon>Ecdysozoa</taxon>
        <taxon>Arthropoda</taxon>
        <taxon>Hexapoda</taxon>
        <taxon>Insecta</taxon>
        <taxon>Pterygota</taxon>
        <taxon>Neoptera</taxon>
        <taxon>Paraneoptera</taxon>
        <taxon>Hemiptera</taxon>
        <taxon>Sternorrhyncha</taxon>
        <taxon>Aphidomorpha</taxon>
        <taxon>Aphidoidea</taxon>
        <taxon>Aphididae</taxon>
        <taxon>Sipha</taxon>
    </lineage>
</organism>
<gene>
    <name evidence="2" type="ORF">g.113657</name>
</gene>
<proteinExistence type="predicted"/>
<feature type="compositionally biased region" description="Gly residues" evidence="1">
    <location>
        <begin position="76"/>
        <end position="93"/>
    </location>
</feature>
<feature type="compositionally biased region" description="Basic residues" evidence="1">
    <location>
        <begin position="1"/>
        <end position="10"/>
    </location>
</feature>
<name>A0A2S2QWF1_9HEMI</name>
<feature type="region of interest" description="Disordered" evidence="1">
    <location>
        <begin position="1"/>
        <end position="27"/>
    </location>
</feature>
<evidence type="ECO:0000256" key="1">
    <source>
        <dbReference type="SAM" id="MobiDB-lite"/>
    </source>
</evidence>